<dbReference type="EMBL" id="UINC01106700">
    <property type="protein sequence ID" value="SVC71536.1"/>
    <property type="molecule type" value="Genomic_DNA"/>
</dbReference>
<feature type="non-terminal residue" evidence="2">
    <location>
        <position position="1"/>
    </location>
</feature>
<proteinExistence type="predicted"/>
<organism evidence="2">
    <name type="scientific">marine metagenome</name>
    <dbReference type="NCBI Taxonomy" id="408172"/>
    <lineage>
        <taxon>unclassified sequences</taxon>
        <taxon>metagenomes</taxon>
        <taxon>ecological metagenomes</taxon>
    </lineage>
</organism>
<sequence>SGLYRRGTGHWVSDWYCPEGGGWTGRQAGPGSWPADGSSGGQCTAVAPASECLQGESAGRHPDPRKYLRERASL</sequence>
<reference evidence="2" key="1">
    <citation type="submission" date="2018-05" db="EMBL/GenBank/DDBJ databases">
        <authorList>
            <person name="Lanie J.A."/>
            <person name="Ng W.-L."/>
            <person name="Kazmierczak K.M."/>
            <person name="Andrzejewski T.M."/>
            <person name="Davidsen T.M."/>
            <person name="Wayne K.J."/>
            <person name="Tettelin H."/>
            <person name="Glass J.I."/>
            <person name="Rusch D."/>
            <person name="Podicherti R."/>
            <person name="Tsui H.-C.T."/>
            <person name="Winkler M.E."/>
        </authorList>
    </citation>
    <scope>NUCLEOTIDE SEQUENCE</scope>
</reference>
<feature type="non-terminal residue" evidence="2">
    <location>
        <position position="74"/>
    </location>
</feature>
<name>A0A382PE97_9ZZZZ</name>
<feature type="region of interest" description="Disordered" evidence="1">
    <location>
        <begin position="54"/>
        <end position="74"/>
    </location>
</feature>
<accession>A0A382PE97</accession>
<evidence type="ECO:0000313" key="2">
    <source>
        <dbReference type="EMBL" id="SVC71536.1"/>
    </source>
</evidence>
<feature type="compositionally biased region" description="Basic and acidic residues" evidence="1">
    <location>
        <begin position="58"/>
        <end position="74"/>
    </location>
</feature>
<gene>
    <name evidence="2" type="ORF">METZ01_LOCUS324390</name>
</gene>
<protein>
    <submittedName>
        <fullName evidence="2">Uncharacterized protein</fullName>
    </submittedName>
</protein>
<dbReference type="AlphaFoldDB" id="A0A382PE97"/>
<evidence type="ECO:0000256" key="1">
    <source>
        <dbReference type="SAM" id="MobiDB-lite"/>
    </source>
</evidence>